<evidence type="ECO:0000313" key="2">
    <source>
        <dbReference type="EMBL" id="KAG8227450.1"/>
    </source>
</evidence>
<protein>
    <submittedName>
        <fullName evidence="2">Uncharacterized protein</fullName>
    </submittedName>
</protein>
<evidence type="ECO:0000313" key="3">
    <source>
        <dbReference type="Proteomes" id="UP000792457"/>
    </source>
</evidence>
<accession>A0A8K0NWV1</accession>
<feature type="compositionally biased region" description="Basic and acidic residues" evidence="1">
    <location>
        <begin position="169"/>
        <end position="200"/>
    </location>
</feature>
<feature type="region of interest" description="Disordered" evidence="1">
    <location>
        <begin position="142"/>
        <end position="329"/>
    </location>
</feature>
<organism evidence="2 3">
    <name type="scientific">Ladona fulva</name>
    <name type="common">Scarce chaser dragonfly</name>
    <name type="synonym">Libellula fulva</name>
    <dbReference type="NCBI Taxonomy" id="123851"/>
    <lineage>
        <taxon>Eukaryota</taxon>
        <taxon>Metazoa</taxon>
        <taxon>Ecdysozoa</taxon>
        <taxon>Arthropoda</taxon>
        <taxon>Hexapoda</taxon>
        <taxon>Insecta</taxon>
        <taxon>Pterygota</taxon>
        <taxon>Palaeoptera</taxon>
        <taxon>Odonata</taxon>
        <taxon>Epiprocta</taxon>
        <taxon>Anisoptera</taxon>
        <taxon>Libelluloidea</taxon>
        <taxon>Libellulidae</taxon>
        <taxon>Ladona</taxon>
    </lineage>
</organism>
<feature type="compositionally biased region" description="Acidic residues" evidence="1">
    <location>
        <begin position="212"/>
        <end position="226"/>
    </location>
</feature>
<sequence>MEERLPPTVGVRNAANVSDKQKSVNRRLNVGSADASRFRTQPITTEEVREAMVTSPRVRHSASTTDTRSTGASPRHYRNGFGNDSPGVIVVVKGSDSDTRIPKGILKNSREASQDGDSGRGIGSSDSEGGEVVKSILKVNLAVAPTDNVVENSRSIPPGGRSTPPKGVLKKEPSTTNAKAHEPVRSILKPESEWSERRNSSSESSTATESSESSESESSELDEELEGEAHVAQDIGSILRNVEMEARMRQRQKLGSAKGSEEDNNQSEGVVEGASSEEGEVEAGGGGSSSSSGGREVRRIIRNEAVGRRRNAGLIRNQMQHQKEEAKAS</sequence>
<dbReference type="AlphaFoldDB" id="A0A8K0NWV1"/>
<feature type="region of interest" description="Disordered" evidence="1">
    <location>
        <begin position="1"/>
        <end position="130"/>
    </location>
</feature>
<keyword evidence="3" id="KW-1185">Reference proteome</keyword>
<evidence type="ECO:0000256" key="1">
    <source>
        <dbReference type="SAM" id="MobiDB-lite"/>
    </source>
</evidence>
<reference evidence="2" key="2">
    <citation type="submission" date="2017-10" db="EMBL/GenBank/DDBJ databases">
        <title>Ladona fulva Genome sequencing and assembly.</title>
        <authorList>
            <person name="Murali S."/>
            <person name="Richards S."/>
            <person name="Bandaranaike D."/>
            <person name="Bellair M."/>
            <person name="Blankenburg K."/>
            <person name="Chao H."/>
            <person name="Dinh H."/>
            <person name="Doddapaneni H."/>
            <person name="Dugan-Rocha S."/>
            <person name="Elkadiri S."/>
            <person name="Gnanaolivu R."/>
            <person name="Hernandez B."/>
            <person name="Skinner E."/>
            <person name="Javaid M."/>
            <person name="Lee S."/>
            <person name="Li M."/>
            <person name="Ming W."/>
            <person name="Munidasa M."/>
            <person name="Muniz J."/>
            <person name="Nguyen L."/>
            <person name="Hughes D."/>
            <person name="Osuji N."/>
            <person name="Pu L.-L."/>
            <person name="Puazo M."/>
            <person name="Qu C."/>
            <person name="Quiroz J."/>
            <person name="Raj R."/>
            <person name="Weissenberger G."/>
            <person name="Xin Y."/>
            <person name="Zou X."/>
            <person name="Han Y."/>
            <person name="Worley K."/>
            <person name="Muzny D."/>
            <person name="Gibbs R."/>
        </authorList>
    </citation>
    <scope>NUCLEOTIDE SEQUENCE</scope>
    <source>
        <strain evidence="2">Sampled in the wild</strain>
    </source>
</reference>
<dbReference type="Proteomes" id="UP000792457">
    <property type="component" value="Unassembled WGS sequence"/>
</dbReference>
<feature type="compositionally biased region" description="Low complexity" evidence="1">
    <location>
        <begin position="201"/>
        <end position="211"/>
    </location>
</feature>
<proteinExistence type="predicted"/>
<feature type="non-terminal residue" evidence="2">
    <location>
        <position position="1"/>
    </location>
</feature>
<name>A0A8K0NWV1_LADFU</name>
<dbReference type="EMBL" id="KZ308323">
    <property type="protein sequence ID" value="KAG8227450.1"/>
    <property type="molecule type" value="Genomic_DNA"/>
</dbReference>
<gene>
    <name evidence="2" type="ORF">J437_LFUL011814</name>
</gene>
<reference evidence="2" key="1">
    <citation type="submission" date="2013-04" db="EMBL/GenBank/DDBJ databases">
        <authorList>
            <person name="Qu J."/>
            <person name="Murali S.C."/>
            <person name="Bandaranaike D."/>
            <person name="Bellair M."/>
            <person name="Blankenburg K."/>
            <person name="Chao H."/>
            <person name="Dinh H."/>
            <person name="Doddapaneni H."/>
            <person name="Downs B."/>
            <person name="Dugan-Rocha S."/>
            <person name="Elkadiri S."/>
            <person name="Gnanaolivu R.D."/>
            <person name="Hernandez B."/>
            <person name="Javaid M."/>
            <person name="Jayaseelan J.C."/>
            <person name="Lee S."/>
            <person name="Li M."/>
            <person name="Ming W."/>
            <person name="Munidasa M."/>
            <person name="Muniz J."/>
            <person name="Nguyen L."/>
            <person name="Ongeri F."/>
            <person name="Osuji N."/>
            <person name="Pu L.-L."/>
            <person name="Puazo M."/>
            <person name="Qu C."/>
            <person name="Quiroz J."/>
            <person name="Raj R."/>
            <person name="Weissenberger G."/>
            <person name="Xin Y."/>
            <person name="Zou X."/>
            <person name="Han Y."/>
            <person name="Richards S."/>
            <person name="Worley K."/>
            <person name="Muzny D."/>
            <person name="Gibbs R."/>
        </authorList>
    </citation>
    <scope>NUCLEOTIDE SEQUENCE</scope>
    <source>
        <strain evidence="2">Sampled in the wild</strain>
    </source>
</reference>
<feature type="compositionally biased region" description="Polar residues" evidence="1">
    <location>
        <begin position="61"/>
        <end position="72"/>
    </location>
</feature>
<comment type="caution">
    <text evidence="2">The sequence shown here is derived from an EMBL/GenBank/DDBJ whole genome shotgun (WGS) entry which is preliminary data.</text>
</comment>
<feature type="compositionally biased region" description="Basic and acidic residues" evidence="1">
    <location>
        <begin position="295"/>
        <end position="307"/>
    </location>
</feature>